<accession>A0A8S2I3D2</accession>
<feature type="compositionally biased region" description="Polar residues" evidence="7">
    <location>
        <begin position="837"/>
        <end position="847"/>
    </location>
</feature>
<dbReference type="InterPro" id="IPR000253">
    <property type="entry name" value="FHA_dom"/>
</dbReference>
<keyword evidence="5 6" id="KW-0539">Nucleus</keyword>
<dbReference type="Proteomes" id="UP000682733">
    <property type="component" value="Unassembled WGS sequence"/>
</dbReference>
<dbReference type="InterPro" id="IPR036390">
    <property type="entry name" value="WH_DNA-bd_sf"/>
</dbReference>
<dbReference type="PROSITE" id="PS50039">
    <property type="entry name" value="FORK_HEAD_3"/>
    <property type="match status" value="1"/>
</dbReference>
<feature type="region of interest" description="Disordered" evidence="7">
    <location>
        <begin position="614"/>
        <end position="705"/>
    </location>
</feature>
<dbReference type="GO" id="GO:0043565">
    <property type="term" value="F:sequence-specific DNA binding"/>
    <property type="evidence" value="ECO:0007669"/>
    <property type="project" value="InterPro"/>
</dbReference>
<evidence type="ECO:0000256" key="7">
    <source>
        <dbReference type="SAM" id="MobiDB-lite"/>
    </source>
</evidence>
<sequence length="1332" mass="149254">MKIAKENSSSSLGTHQFYSNNAQLLTSPRYFSSCSSSSTSCSPPTTSNQAFSSETISFSCSQQQKQQTYCNNQQDYTHLGSDKYYDEEQSPLLLPHANVSATCDNFLTSHISYDFHDRPTYFSLDHSIIHTEKESFYSLQPQEVEYDYAYLSSTVVPHVPSTVPCSPPPDSLETPIYTELGQHNSSSHEKYILYSNYPQEIFYQQLPTVELTSSKVEQSVKKLTKKMTTPTILTPPALPKKNVYARLDCPQFGTYDICQEKTVIGRQNNRRQIDINMGTSSVVSRVHFEICLLDNEFQLKCISKNGIFINTNYTKMGATSVLPKQCSLRFPSTTICISFSSFLNNRPDISRHGSTDIQRLPNPSTSTTNTLQSTISILQQKTPPPPPPLLTQSILQTISTLPQLQQTINNQRNGQNFIKNNHMNGSTTPLAINVSSASEMNGLKLPGIEVFHSPPHPISPVNRLSSVNSCSVSPASNMYNDHNDNFTLGRMFSSDMLTPDTPTIHRLSLSDYPADSDKNSSAKPPFSYAQLIVQAIASAEDRQMTLSQIYTYISAKYPYYESNNRGWQNSIRHNLSLNRYFIRMARKQDDPGKGSFWRLDPTCEDKLIEQAFRHRKQRGLSGGRSFGDSTCSDPQSPTPFDQSDYLLSDTNNNMTTSRPTTPFSPFDGISPPRDKNNSKKYSFPTNQEQVSSAERMDDTDKKFDNNSRTIPFPVLLCSANGNSVLGVVEPSLLRKCFLLGMSVSSSTALTANSSPLPPTTITTNIVNNKQEDNNNSLSTTILSKYPNSNENNTNYSDRYSQPYNSAYHSSPITKNLLSMKTTTTVQSDGECNINILSGVNNAPSVPSTDKIVRSRKPKKRTNNGPKSKKTTTATTTQPSTDEMIIENQDHEENRQQDLVTTIGNDDQQRIHLYQLLCDILQQPEISRLLRDYSESSTNNGDLSSTPTATIPPQLMAIVSFANALYNNDTSQLTSAMKIDGGGIETIQEVKEDEYETVVPSPNIQLPDDQIQQDIQDLRMLSHGEATTQDQENDIQLSEHEMLLSSLNELTQNIDDESLTRLLSVIDPNILAAILSTASQEQTMTATTVAKNDEQQQDNQQDEIQQIILELFRKQKLCNLVTAAGCLKNDEQTTNETQESEQNQQQEHDSYSNTSIQLISNSLVLSSDTPLLEDKDTTTSCFDSKLNPLEIVKNENENKQLFNDKKQIKRPVSSQQEKKLKRKMFSSAPSSPVFIQQPFGSTELISRIELSLKNSKTTVNDDGRNSTDDSVDKEVENYMFGNIGKRKTDLTEEENSVKRLRSDSIDENEQQQQISPPLLLPTIIEHEILEPEM</sequence>
<feature type="region of interest" description="Disordered" evidence="7">
    <location>
        <begin position="837"/>
        <end position="879"/>
    </location>
</feature>
<reference evidence="11" key="1">
    <citation type="submission" date="2021-02" db="EMBL/GenBank/DDBJ databases">
        <authorList>
            <person name="Nowell W R."/>
        </authorList>
    </citation>
    <scope>NUCLEOTIDE SEQUENCE</scope>
</reference>
<dbReference type="PROSITE" id="PS50006">
    <property type="entry name" value="FHA_DOMAIN"/>
    <property type="match status" value="1"/>
</dbReference>
<feature type="compositionally biased region" description="Basic residues" evidence="7">
    <location>
        <begin position="853"/>
        <end position="869"/>
    </location>
</feature>
<feature type="region of interest" description="Disordered" evidence="7">
    <location>
        <begin position="1285"/>
        <end position="1312"/>
    </location>
</feature>
<dbReference type="Gene3D" id="2.60.200.20">
    <property type="match status" value="1"/>
</dbReference>
<dbReference type="PANTHER" id="PTHR45881">
    <property type="entry name" value="CHECKPOINT SUPPRESSOR 1-LIKE, ISOFORM A-RELATED"/>
    <property type="match status" value="1"/>
</dbReference>
<dbReference type="InterPro" id="IPR018122">
    <property type="entry name" value="TF_fork_head_CS_1"/>
</dbReference>
<evidence type="ECO:0000259" key="9">
    <source>
        <dbReference type="PROSITE" id="PS50039"/>
    </source>
</evidence>
<dbReference type="FunFam" id="1.10.10.10:FF:000030">
    <property type="entry name" value="Forkhead box protein K2"/>
    <property type="match status" value="1"/>
</dbReference>
<evidence type="ECO:0000313" key="10">
    <source>
        <dbReference type="EMBL" id="CAF0935071.1"/>
    </source>
</evidence>
<keyword evidence="4" id="KW-0804">Transcription</keyword>
<evidence type="ECO:0000256" key="2">
    <source>
        <dbReference type="ARBA" id="ARBA00023015"/>
    </source>
</evidence>
<evidence type="ECO:0000256" key="3">
    <source>
        <dbReference type="ARBA" id="ARBA00023125"/>
    </source>
</evidence>
<dbReference type="PRINTS" id="PR00053">
    <property type="entry name" value="FORKHEAD"/>
</dbReference>
<dbReference type="PROSITE" id="PS00657">
    <property type="entry name" value="FORK_HEAD_1"/>
    <property type="match status" value="1"/>
</dbReference>
<protein>
    <submittedName>
        <fullName evidence="11">Uncharacterized protein</fullName>
    </submittedName>
</protein>
<evidence type="ECO:0000256" key="4">
    <source>
        <dbReference type="ARBA" id="ARBA00023163"/>
    </source>
</evidence>
<feature type="domain" description="Fork-head" evidence="9">
    <location>
        <begin position="523"/>
        <end position="618"/>
    </location>
</feature>
<dbReference type="SMART" id="SM00339">
    <property type="entry name" value="FH"/>
    <property type="match status" value="1"/>
</dbReference>
<dbReference type="SUPFAM" id="SSF49879">
    <property type="entry name" value="SMAD/FHA domain"/>
    <property type="match status" value="1"/>
</dbReference>
<dbReference type="InterPro" id="IPR030456">
    <property type="entry name" value="TF_fork_head_CS_2"/>
</dbReference>
<feature type="compositionally biased region" description="Low complexity" evidence="7">
    <location>
        <begin position="870"/>
        <end position="879"/>
    </location>
</feature>
<feature type="compositionally biased region" description="Low complexity" evidence="7">
    <location>
        <begin position="1131"/>
        <end position="1144"/>
    </location>
</feature>
<comment type="subcellular location">
    <subcellularLocation>
        <location evidence="1 6">Nucleus</location>
    </subcellularLocation>
</comment>
<evidence type="ECO:0000259" key="8">
    <source>
        <dbReference type="PROSITE" id="PS50006"/>
    </source>
</evidence>
<organism evidence="11 12">
    <name type="scientific">Didymodactylos carnosus</name>
    <dbReference type="NCBI Taxonomy" id="1234261"/>
    <lineage>
        <taxon>Eukaryota</taxon>
        <taxon>Metazoa</taxon>
        <taxon>Spiralia</taxon>
        <taxon>Gnathifera</taxon>
        <taxon>Rotifera</taxon>
        <taxon>Eurotatoria</taxon>
        <taxon>Bdelloidea</taxon>
        <taxon>Philodinida</taxon>
        <taxon>Philodinidae</taxon>
        <taxon>Didymodactylos</taxon>
    </lineage>
</organism>
<feature type="DNA-binding region" description="Fork-head" evidence="6">
    <location>
        <begin position="523"/>
        <end position="618"/>
    </location>
</feature>
<feature type="region of interest" description="Disordered" evidence="7">
    <location>
        <begin position="1131"/>
        <end position="1152"/>
    </location>
</feature>
<evidence type="ECO:0000313" key="12">
    <source>
        <dbReference type="Proteomes" id="UP000682733"/>
    </source>
</evidence>
<dbReference type="GO" id="GO:0045893">
    <property type="term" value="P:positive regulation of DNA-templated transcription"/>
    <property type="evidence" value="ECO:0007669"/>
    <property type="project" value="UniProtKB-ARBA"/>
</dbReference>
<dbReference type="InterPro" id="IPR008984">
    <property type="entry name" value="SMAD_FHA_dom_sf"/>
</dbReference>
<dbReference type="SUPFAM" id="SSF46785">
    <property type="entry name" value="Winged helix' DNA-binding domain"/>
    <property type="match status" value="1"/>
</dbReference>
<feature type="compositionally biased region" description="Basic and acidic residues" evidence="7">
    <location>
        <begin position="694"/>
        <end position="705"/>
    </location>
</feature>
<feature type="compositionally biased region" description="Basic and acidic residues" evidence="7">
    <location>
        <begin position="1285"/>
        <end position="1303"/>
    </location>
</feature>
<name>A0A8S2I3D2_9BILA</name>
<dbReference type="GO" id="GO:0005634">
    <property type="term" value="C:nucleus"/>
    <property type="evidence" value="ECO:0007669"/>
    <property type="project" value="UniProtKB-SubCell"/>
</dbReference>
<dbReference type="Pfam" id="PF00498">
    <property type="entry name" value="FHA"/>
    <property type="match status" value="1"/>
</dbReference>
<dbReference type="EMBL" id="CAJNOK010004357">
    <property type="protein sequence ID" value="CAF0935071.1"/>
    <property type="molecule type" value="Genomic_DNA"/>
</dbReference>
<feature type="compositionally biased region" description="Polar residues" evidence="7">
    <location>
        <begin position="679"/>
        <end position="692"/>
    </location>
</feature>
<dbReference type="InterPro" id="IPR001766">
    <property type="entry name" value="Fork_head_dom"/>
</dbReference>
<dbReference type="Pfam" id="PF00250">
    <property type="entry name" value="Forkhead"/>
    <property type="match status" value="1"/>
</dbReference>
<feature type="compositionally biased region" description="Polar residues" evidence="7">
    <location>
        <begin position="627"/>
        <end position="641"/>
    </location>
</feature>
<proteinExistence type="predicted"/>
<keyword evidence="3 6" id="KW-0238">DNA-binding</keyword>
<comment type="caution">
    <text evidence="11">The sequence shown here is derived from an EMBL/GenBank/DDBJ whole genome shotgun (WGS) entry which is preliminary data.</text>
</comment>
<feature type="domain" description="FHA" evidence="8">
    <location>
        <begin position="262"/>
        <end position="314"/>
    </location>
</feature>
<evidence type="ECO:0000256" key="5">
    <source>
        <dbReference type="ARBA" id="ARBA00023242"/>
    </source>
</evidence>
<dbReference type="GO" id="GO:0006357">
    <property type="term" value="P:regulation of transcription by RNA polymerase II"/>
    <property type="evidence" value="ECO:0007669"/>
    <property type="project" value="UniProtKB-ARBA"/>
</dbReference>
<feature type="region of interest" description="Disordered" evidence="7">
    <location>
        <begin position="768"/>
        <end position="795"/>
    </location>
</feature>
<dbReference type="Gene3D" id="1.10.10.10">
    <property type="entry name" value="Winged helix-like DNA-binding domain superfamily/Winged helix DNA-binding domain"/>
    <property type="match status" value="1"/>
</dbReference>
<evidence type="ECO:0000313" key="11">
    <source>
        <dbReference type="EMBL" id="CAF3710879.1"/>
    </source>
</evidence>
<gene>
    <name evidence="10" type="ORF">OVA965_LOCUS11338</name>
    <name evidence="11" type="ORF">TMI583_LOCUS11334</name>
</gene>
<dbReference type="GO" id="GO:0003700">
    <property type="term" value="F:DNA-binding transcription factor activity"/>
    <property type="evidence" value="ECO:0007669"/>
    <property type="project" value="InterPro"/>
</dbReference>
<dbReference type="EMBL" id="CAJOBA010004359">
    <property type="protein sequence ID" value="CAF3710879.1"/>
    <property type="molecule type" value="Genomic_DNA"/>
</dbReference>
<keyword evidence="2" id="KW-0805">Transcription regulation</keyword>
<dbReference type="InterPro" id="IPR036388">
    <property type="entry name" value="WH-like_DNA-bd_sf"/>
</dbReference>
<dbReference type="PANTHER" id="PTHR45881:SF6">
    <property type="entry name" value="FORK-HEAD DOMAIN-CONTAINING PROTEIN"/>
    <property type="match status" value="1"/>
</dbReference>
<evidence type="ECO:0000256" key="6">
    <source>
        <dbReference type="PROSITE-ProRule" id="PRU00089"/>
    </source>
</evidence>
<dbReference type="PROSITE" id="PS00658">
    <property type="entry name" value="FORK_HEAD_2"/>
    <property type="match status" value="1"/>
</dbReference>
<dbReference type="Proteomes" id="UP000677228">
    <property type="component" value="Unassembled WGS sequence"/>
</dbReference>
<feature type="compositionally biased region" description="Low complexity" evidence="7">
    <location>
        <begin position="655"/>
        <end position="666"/>
    </location>
</feature>
<evidence type="ECO:0000256" key="1">
    <source>
        <dbReference type="ARBA" id="ARBA00004123"/>
    </source>
</evidence>
<feature type="compositionally biased region" description="Polar residues" evidence="7">
    <location>
        <begin position="773"/>
        <end position="795"/>
    </location>
</feature>